<reference evidence="8 9" key="1">
    <citation type="submission" date="2017-09" db="EMBL/GenBank/DDBJ databases">
        <title>Mesorhizobum sanjuanii sp. nov. isolated from nodules of Lotus tenuis in saline-alkaline lowlands of Flooding Pampa.</title>
        <authorList>
            <person name="Sannazzaro A.I."/>
            <person name="Torres Tejerizo G.A."/>
            <person name="Fontana F."/>
            <person name="Cumpa Velazquez L.M."/>
            <person name="Hansen L."/>
            <person name="Pistorio M."/>
            <person name="Estrella M.J."/>
        </authorList>
    </citation>
    <scope>NUCLEOTIDE SEQUENCE [LARGE SCALE GENOMIC DNA]</scope>
    <source>
        <strain evidence="8 9">BSA136</strain>
    </source>
</reference>
<evidence type="ECO:0000256" key="2">
    <source>
        <dbReference type="ARBA" id="ARBA00022448"/>
    </source>
</evidence>
<dbReference type="PANTHER" id="PTHR43790:SF9">
    <property type="entry name" value="GALACTOFURANOSE TRANSPORTER ATP-BINDING PROTEIN YTFR"/>
    <property type="match status" value="1"/>
</dbReference>
<dbReference type="InterPro" id="IPR027417">
    <property type="entry name" value="P-loop_NTPase"/>
</dbReference>
<dbReference type="Proteomes" id="UP000219182">
    <property type="component" value="Unassembled WGS sequence"/>
</dbReference>
<evidence type="ECO:0000256" key="6">
    <source>
        <dbReference type="ARBA" id="ARBA00022840"/>
    </source>
</evidence>
<dbReference type="SUPFAM" id="SSF52540">
    <property type="entry name" value="P-loop containing nucleoside triphosphate hydrolases"/>
    <property type="match status" value="2"/>
</dbReference>
<dbReference type="GO" id="GO:0005524">
    <property type="term" value="F:ATP binding"/>
    <property type="evidence" value="ECO:0007669"/>
    <property type="project" value="UniProtKB-KW"/>
</dbReference>
<dbReference type="InterPro" id="IPR050107">
    <property type="entry name" value="ABC_carbohydrate_import_ATPase"/>
</dbReference>
<dbReference type="PANTHER" id="PTHR43790">
    <property type="entry name" value="CARBOHYDRATE TRANSPORT ATP-BINDING PROTEIN MG119-RELATED"/>
    <property type="match status" value="1"/>
</dbReference>
<sequence length="507" mass="54630">MADRYVELKSVSKSYGGVPALTMVDFRCEPGRVHAILGENGAGKSTLMKLLAGVIQPDAGTIAIGGQTVRFSSPREAAEQGIMCMFQELSLMPHLSVGDNIVLAAPRTRMGLMERGVYREAREALDLVGAKSIPLGARVSGLSLSERQLVEIAKAVFRKPKLLILDEATSALTSELVETVFGVLRMLKEQGVAILFISHRMHEVDAIADSISVFRNGKHIETFDAGARTTDEIVGLMIGRSLEELFPPRRAPVPDTVPIVLNVSNVSWGSQLIDVSLSARAGEIVGLGGLDAQGQQQIMHAVFGVLRGVTGTITLNGKGLNGLKPPRVKQSDIGLALVPEDRKTEGLIPSMSVAQNLRLAVLGRAPFGLLDLNGNNEARLQDLIERLALTYGSLDDPVATLSGGNQQKVVLAKWLVLSPKCLLLMDPTRGIDLPTKAQIYRLLAELAAEGMAVILQSTDYEELIHLCDRVYVFYRGSVAKELKGDHLSADALIAASMNVRLHVEART</sequence>
<evidence type="ECO:0000256" key="1">
    <source>
        <dbReference type="ARBA" id="ARBA00005417"/>
    </source>
</evidence>
<dbReference type="Gene3D" id="3.40.50.300">
    <property type="entry name" value="P-loop containing nucleotide triphosphate hydrolases"/>
    <property type="match status" value="2"/>
</dbReference>
<keyword evidence="6 8" id="KW-0067">ATP-binding</keyword>
<evidence type="ECO:0000256" key="3">
    <source>
        <dbReference type="ARBA" id="ARBA00022597"/>
    </source>
</evidence>
<dbReference type="PROSITE" id="PS50893">
    <property type="entry name" value="ABC_TRANSPORTER_2"/>
    <property type="match status" value="2"/>
</dbReference>
<keyword evidence="5" id="KW-0547">Nucleotide-binding</keyword>
<keyword evidence="3" id="KW-0762">Sugar transport</keyword>
<dbReference type="RefSeq" id="WP_097575167.1">
    <property type="nucleotide sequence ID" value="NZ_NWQG01000116.1"/>
</dbReference>
<dbReference type="SMART" id="SM00382">
    <property type="entry name" value="AAA"/>
    <property type="match status" value="1"/>
</dbReference>
<keyword evidence="4" id="KW-0677">Repeat</keyword>
<organism evidence="8 9">
    <name type="scientific">Mesorhizobium sanjuanii</name>
    <dbReference type="NCBI Taxonomy" id="2037900"/>
    <lineage>
        <taxon>Bacteria</taxon>
        <taxon>Pseudomonadati</taxon>
        <taxon>Pseudomonadota</taxon>
        <taxon>Alphaproteobacteria</taxon>
        <taxon>Hyphomicrobiales</taxon>
        <taxon>Phyllobacteriaceae</taxon>
        <taxon>Mesorhizobium</taxon>
    </lineage>
</organism>
<feature type="domain" description="ABC transporter" evidence="7">
    <location>
        <begin position="251"/>
        <end position="500"/>
    </location>
</feature>
<comment type="caution">
    <text evidence="8">The sequence shown here is derived from an EMBL/GenBank/DDBJ whole genome shotgun (WGS) entry which is preliminary data.</text>
</comment>
<dbReference type="InterPro" id="IPR003439">
    <property type="entry name" value="ABC_transporter-like_ATP-bd"/>
</dbReference>
<evidence type="ECO:0000256" key="5">
    <source>
        <dbReference type="ARBA" id="ARBA00022741"/>
    </source>
</evidence>
<protein>
    <submittedName>
        <fullName evidence="8">Sugar ABC transporter ATP-binding protein</fullName>
    </submittedName>
</protein>
<keyword evidence="2" id="KW-0813">Transport</keyword>
<dbReference type="CDD" id="cd03215">
    <property type="entry name" value="ABC_Carb_Monos_II"/>
    <property type="match status" value="1"/>
</dbReference>
<dbReference type="GO" id="GO:0016887">
    <property type="term" value="F:ATP hydrolysis activity"/>
    <property type="evidence" value="ECO:0007669"/>
    <property type="project" value="InterPro"/>
</dbReference>
<dbReference type="AlphaFoldDB" id="A0A2A6FCG4"/>
<evidence type="ECO:0000313" key="9">
    <source>
        <dbReference type="Proteomes" id="UP000219182"/>
    </source>
</evidence>
<evidence type="ECO:0000259" key="7">
    <source>
        <dbReference type="PROSITE" id="PS50893"/>
    </source>
</evidence>
<dbReference type="EMBL" id="NWQG01000116">
    <property type="protein sequence ID" value="PDQ19629.1"/>
    <property type="molecule type" value="Genomic_DNA"/>
</dbReference>
<evidence type="ECO:0000256" key="4">
    <source>
        <dbReference type="ARBA" id="ARBA00022737"/>
    </source>
</evidence>
<keyword evidence="9" id="KW-1185">Reference proteome</keyword>
<proteinExistence type="inferred from homology"/>
<dbReference type="Pfam" id="PF00005">
    <property type="entry name" value="ABC_tran"/>
    <property type="match status" value="2"/>
</dbReference>
<accession>A0A2A6FCG4</accession>
<feature type="domain" description="ABC transporter" evidence="7">
    <location>
        <begin position="6"/>
        <end position="241"/>
    </location>
</feature>
<dbReference type="CDD" id="cd03216">
    <property type="entry name" value="ABC_Carb_Monos_I"/>
    <property type="match status" value="1"/>
</dbReference>
<evidence type="ECO:0000313" key="8">
    <source>
        <dbReference type="EMBL" id="PDQ19629.1"/>
    </source>
</evidence>
<dbReference type="PROSITE" id="PS00211">
    <property type="entry name" value="ABC_TRANSPORTER_1"/>
    <property type="match status" value="1"/>
</dbReference>
<name>A0A2A6FCG4_9HYPH</name>
<comment type="similarity">
    <text evidence="1">Belongs to the ABC transporter superfamily.</text>
</comment>
<dbReference type="InterPro" id="IPR017871">
    <property type="entry name" value="ABC_transporter-like_CS"/>
</dbReference>
<gene>
    <name evidence="8" type="ORF">CN311_18395</name>
</gene>
<dbReference type="InterPro" id="IPR003593">
    <property type="entry name" value="AAA+_ATPase"/>
</dbReference>